<keyword evidence="4" id="KW-1185">Reference proteome</keyword>
<dbReference type="Gene3D" id="3.40.50.2000">
    <property type="entry name" value="Glycogen Phosphorylase B"/>
    <property type="match status" value="2"/>
</dbReference>
<organism evidence="3 4">
    <name type="scientific">Vallitalea pronyensis</name>
    <dbReference type="NCBI Taxonomy" id="1348613"/>
    <lineage>
        <taxon>Bacteria</taxon>
        <taxon>Bacillati</taxon>
        <taxon>Bacillota</taxon>
        <taxon>Clostridia</taxon>
        <taxon>Lachnospirales</taxon>
        <taxon>Vallitaleaceae</taxon>
        <taxon>Vallitalea</taxon>
    </lineage>
</organism>
<evidence type="ECO:0000313" key="4">
    <source>
        <dbReference type="Proteomes" id="UP000683246"/>
    </source>
</evidence>
<dbReference type="InterPro" id="IPR028098">
    <property type="entry name" value="Glyco_trans_4-like_N"/>
</dbReference>
<dbReference type="InterPro" id="IPR001296">
    <property type="entry name" value="Glyco_trans_1"/>
</dbReference>
<gene>
    <name evidence="3" type="ORF">HZI73_22975</name>
</gene>
<dbReference type="RefSeq" id="WP_212695676.1">
    <property type="nucleotide sequence ID" value="NZ_CP058649.1"/>
</dbReference>
<dbReference type="Proteomes" id="UP000683246">
    <property type="component" value="Chromosome"/>
</dbReference>
<evidence type="ECO:0000259" key="1">
    <source>
        <dbReference type="Pfam" id="PF00534"/>
    </source>
</evidence>
<dbReference type="GO" id="GO:0016757">
    <property type="term" value="F:glycosyltransferase activity"/>
    <property type="evidence" value="ECO:0007669"/>
    <property type="project" value="InterPro"/>
</dbReference>
<dbReference type="CDD" id="cd03801">
    <property type="entry name" value="GT4_PimA-like"/>
    <property type="match status" value="1"/>
</dbReference>
<dbReference type="AlphaFoldDB" id="A0A8J8MN48"/>
<proteinExistence type="predicted"/>
<sequence length="377" mass="43155">MKILHLISGGDDGGAKTHVITLLKELSQYEDITLVCLLDESFAKEAKEAGIHVVILKQEKRYNLQIVNQLVDHLKDGYNLLHCHGARANFLGMFIKRKYKIPMVSTIHSDYRSDFDNNIYKKMVYTPLNYMSLKRMDYFIAITEQFKGMLVKRGFKEDKIYVAYNGIAVEEKPCSLTKEAFLEQYGLTYDKNITYIGIVTRLHPVKGIPVFLKAAAKVRQRNTRIQFLIAGYGDDKHTEKYKDYVKQHGLQEAIHFLGFVKNIPSFHGAIDINVLTSHSESFPYALLEGGLHRKATITTAVGGIPEMIEHDKSGLLFEDGDYEALSHAMEKLADDEALRIALGDALFKRIENNFSDKKMARMHVDIYEDILKHHHRK</sequence>
<dbReference type="SUPFAM" id="SSF53756">
    <property type="entry name" value="UDP-Glycosyltransferase/glycogen phosphorylase"/>
    <property type="match status" value="1"/>
</dbReference>
<dbReference type="Pfam" id="PF13439">
    <property type="entry name" value="Glyco_transf_4"/>
    <property type="match status" value="1"/>
</dbReference>
<protein>
    <submittedName>
        <fullName evidence="3">Glycosyltransferase family 4 protein</fullName>
    </submittedName>
</protein>
<name>A0A8J8MN48_9FIRM</name>
<dbReference type="Pfam" id="PF00534">
    <property type="entry name" value="Glycos_transf_1"/>
    <property type="match status" value="1"/>
</dbReference>
<feature type="domain" description="Glycosyltransferase subfamily 4-like N-terminal" evidence="2">
    <location>
        <begin position="13"/>
        <end position="170"/>
    </location>
</feature>
<feature type="domain" description="Glycosyl transferase family 1" evidence="1">
    <location>
        <begin position="194"/>
        <end position="344"/>
    </location>
</feature>
<dbReference type="KEGG" id="vpy:HZI73_22975"/>
<accession>A0A8J8MN48</accession>
<dbReference type="PANTHER" id="PTHR12526:SF638">
    <property type="entry name" value="SPORE COAT PROTEIN SA"/>
    <property type="match status" value="1"/>
</dbReference>
<evidence type="ECO:0000259" key="2">
    <source>
        <dbReference type="Pfam" id="PF13439"/>
    </source>
</evidence>
<dbReference type="PANTHER" id="PTHR12526">
    <property type="entry name" value="GLYCOSYLTRANSFERASE"/>
    <property type="match status" value="1"/>
</dbReference>
<dbReference type="EMBL" id="CP058649">
    <property type="protein sequence ID" value="QUI24977.1"/>
    <property type="molecule type" value="Genomic_DNA"/>
</dbReference>
<evidence type="ECO:0000313" key="3">
    <source>
        <dbReference type="EMBL" id="QUI24977.1"/>
    </source>
</evidence>
<reference evidence="3" key="1">
    <citation type="submission" date="2020-07" db="EMBL/GenBank/DDBJ databases">
        <title>Vallitalea pronyensis genome.</title>
        <authorList>
            <person name="Postec A."/>
        </authorList>
    </citation>
    <scope>NUCLEOTIDE SEQUENCE</scope>
    <source>
        <strain evidence="3">FatNI3</strain>
    </source>
</reference>